<gene>
    <name evidence="2" type="ORF">LV75_001294</name>
</gene>
<dbReference type="InterPro" id="IPR002048">
    <property type="entry name" value="EF_hand_dom"/>
</dbReference>
<feature type="domain" description="EF-hand" evidence="1">
    <location>
        <begin position="125"/>
        <end position="160"/>
    </location>
</feature>
<dbReference type="CDD" id="cd00051">
    <property type="entry name" value="EFh"/>
    <property type="match status" value="1"/>
</dbReference>
<accession>A0ABT1I887</accession>
<proteinExistence type="predicted"/>
<dbReference type="Gene3D" id="1.10.238.10">
    <property type="entry name" value="EF-hand"/>
    <property type="match status" value="1"/>
</dbReference>
<dbReference type="InterPro" id="IPR011992">
    <property type="entry name" value="EF-hand-dom_pair"/>
</dbReference>
<dbReference type="SMART" id="SM00054">
    <property type="entry name" value="EFh"/>
    <property type="match status" value="2"/>
</dbReference>
<sequence length="183" mass="20001">MASGFQRDKITGVFTAMDHDHDGALTEADFDALTDRWREVRGAPVGSPDHHRLATIMLGWWHTLRAAAGTDRVTVHDVLGVVDQLPSALDAVTETANAMFDAVDEDHDGRITPAEHQRLVDAWNGRPTPLGDVFRSLDTNGDGTLSRDEFTALWTEFWAGDDPTAPGTLLFGPVRQSNAKRGV</sequence>
<name>A0ABT1I887_9PSEU</name>
<dbReference type="RefSeq" id="WP_253885984.1">
    <property type="nucleotide sequence ID" value="NZ_BAAAVB010000001.1"/>
</dbReference>
<reference evidence="2 3" key="1">
    <citation type="submission" date="2022-06" db="EMBL/GenBank/DDBJ databases">
        <title>Genomic Encyclopedia of Archaeal and Bacterial Type Strains, Phase II (KMG-II): from individual species to whole genera.</title>
        <authorList>
            <person name="Goeker M."/>
        </authorList>
    </citation>
    <scope>NUCLEOTIDE SEQUENCE [LARGE SCALE GENOMIC DNA]</scope>
    <source>
        <strain evidence="2 3">DSM 44255</strain>
    </source>
</reference>
<dbReference type="PROSITE" id="PS00018">
    <property type="entry name" value="EF_HAND_1"/>
    <property type="match status" value="2"/>
</dbReference>
<protein>
    <submittedName>
        <fullName evidence="2">Ca2+-binding protein, EF-hand superfamily</fullName>
    </submittedName>
</protein>
<dbReference type="EMBL" id="JAMTCO010000003">
    <property type="protein sequence ID" value="MCP2268807.1"/>
    <property type="molecule type" value="Genomic_DNA"/>
</dbReference>
<dbReference type="InterPro" id="IPR018247">
    <property type="entry name" value="EF_Hand_1_Ca_BS"/>
</dbReference>
<evidence type="ECO:0000259" key="1">
    <source>
        <dbReference type="PROSITE" id="PS50222"/>
    </source>
</evidence>
<comment type="caution">
    <text evidence="2">The sequence shown here is derived from an EMBL/GenBank/DDBJ whole genome shotgun (WGS) entry which is preliminary data.</text>
</comment>
<dbReference type="Proteomes" id="UP001205185">
    <property type="component" value="Unassembled WGS sequence"/>
</dbReference>
<dbReference type="SUPFAM" id="SSF47473">
    <property type="entry name" value="EF-hand"/>
    <property type="match status" value="1"/>
</dbReference>
<evidence type="ECO:0000313" key="3">
    <source>
        <dbReference type="Proteomes" id="UP001205185"/>
    </source>
</evidence>
<keyword evidence="3" id="KW-1185">Reference proteome</keyword>
<dbReference type="Pfam" id="PF13499">
    <property type="entry name" value="EF-hand_7"/>
    <property type="match status" value="1"/>
</dbReference>
<dbReference type="PROSITE" id="PS50222">
    <property type="entry name" value="EF_HAND_2"/>
    <property type="match status" value="1"/>
</dbReference>
<organism evidence="2 3">
    <name type="scientific">Actinokineospora diospyrosa</name>
    <dbReference type="NCBI Taxonomy" id="103728"/>
    <lineage>
        <taxon>Bacteria</taxon>
        <taxon>Bacillati</taxon>
        <taxon>Actinomycetota</taxon>
        <taxon>Actinomycetes</taxon>
        <taxon>Pseudonocardiales</taxon>
        <taxon>Pseudonocardiaceae</taxon>
        <taxon>Actinokineospora</taxon>
    </lineage>
</organism>
<evidence type="ECO:0000313" key="2">
    <source>
        <dbReference type="EMBL" id="MCP2268807.1"/>
    </source>
</evidence>